<dbReference type="EC" id="5.3.1.23" evidence="2"/>
<reference evidence="3" key="1">
    <citation type="journal article" date="2014" name="Int. J. Syst. Evol. Microbiol.">
        <title>Complete genome sequence of Corynebacterium casei LMG S-19264T (=DSM 44701T), isolated from a smear-ripened cheese.</title>
        <authorList>
            <consortium name="US DOE Joint Genome Institute (JGI-PGF)"/>
            <person name="Walter F."/>
            <person name="Albersmeier A."/>
            <person name="Kalinowski J."/>
            <person name="Ruckert C."/>
        </authorList>
    </citation>
    <scope>NUCLEOTIDE SEQUENCE</scope>
    <source>
        <strain evidence="3">CGMCC 1.12997</strain>
    </source>
</reference>
<dbReference type="InterPro" id="IPR027363">
    <property type="entry name" value="M1Pi_N"/>
</dbReference>
<keyword evidence="2" id="KW-0486">Methionine biosynthesis</keyword>
<sequence>MIPTLEWLPSGVNFLDQTKLPLEETHVLATDYKQVATVIRDMIVRGAPAIGVSAAMGVAIGVERSTATTLPALTEEVAVIAKTLAETRPTAVNLFWAIERMRDKYNALAAANTPIPEIKAALIAEAQLMYDEDIAACKQMGAHGAALLPQQGTVLTHCNAGALATCGYGTALGVIRAAVERGHKIDVFADETRPYLQGARLTAWELLHDNIPTTILCDNMAGALMRQGRIQAVIVGADRIAANGDTANKIGTYSVAVLAKEHNIPFYVAAPLSTIDRATAHGDQIPIEQRAATEVTHSNGKQMTPNGAAIQNPAFDVTPAKYITAIITEHGVLRAPYNDSIEQMFAEANAQLTTA</sequence>
<organism evidence="3 4">
    <name type="scientific">Edaphobacter dinghuensis</name>
    <dbReference type="NCBI Taxonomy" id="1560005"/>
    <lineage>
        <taxon>Bacteria</taxon>
        <taxon>Pseudomonadati</taxon>
        <taxon>Acidobacteriota</taxon>
        <taxon>Terriglobia</taxon>
        <taxon>Terriglobales</taxon>
        <taxon>Acidobacteriaceae</taxon>
        <taxon>Edaphobacter</taxon>
    </lineage>
</organism>
<dbReference type="Pfam" id="PF01008">
    <property type="entry name" value="IF-2B"/>
    <property type="match status" value="1"/>
</dbReference>
<dbReference type="EMBL" id="BMGT01000002">
    <property type="protein sequence ID" value="GGG74553.1"/>
    <property type="molecule type" value="Genomic_DNA"/>
</dbReference>
<dbReference type="NCBIfam" id="TIGR00524">
    <property type="entry name" value="eIF-2B_rel"/>
    <property type="match status" value="1"/>
</dbReference>
<evidence type="ECO:0000256" key="1">
    <source>
        <dbReference type="ARBA" id="ARBA00023235"/>
    </source>
</evidence>
<gene>
    <name evidence="2 3" type="primary">mtnA</name>
    <name evidence="3" type="ORF">GCM10011585_16550</name>
</gene>
<feature type="binding site" evidence="2">
    <location>
        <begin position="248"/>
        <end position="249"/>
    </location>
    <ligand>
        <name>substrate</name>
    </ligand>
</feature>
<dbReference type="GO" id="GO:0019509">
    <property type="term" value="P:L-methionine salvage from methylthioadenosine"/>
    <property type="evidence" value="ECO:0007669"/>
    <property type="project" value="UniProtKB-UniRule"/>
</dbReference>
<keyword evidence="2" id="KW-0028">Amino-acid biosynthesis</keyword>
<dbReference type="InterPro" id="IPR011559">
    <property type="entry name" value="Initiation_fac_2B_a/b/d"/>
</dbReference>
<comment type="catalytic activity">
    <reaction evidence="2">
        <text>5-(methylsulfanyl)-alpha-D-ribose 1-phosphate = 5-(methylsulfanyl)-D-ribulose 1-phosphate</text>
        <dbReference type="Rhea" id="RHEA:19989"/>
        <dbReference type="ChEBI" id="CHEBI:58533"/>
        <dbReference type="ChEBI" id="CHEBI:58548"/>
        <dbReference type="EC" id="5.3.1.23"/>
    </reaction>
</comment>
<comment type="pathway">
    <text evidence="2">Amino-acid biosynthesis; L-methionine biosynthesis via salvage pathway; L-methionine from S-methyl-5-thio-alpha-D-ribose 1-phosphate: step 1/6.</text>
</comment>
<dbReference type="AlphaFoldDB" id="A0A917HBT4"/>
<feature type="binding site" evidence="2">
    <location>
        <begin position="45"/>
        <end position="47"/>
    </location>
    <ligand>
        <name>substrate</name>
    </ligand>
</feature>
<comment type="caution">
    <text evidence="3">The sequence shown here is derived from an EMBL/GenBank/DDBJ whole genome shotgun (WGS) entry which is preliminary data.</text>
</comment>
<dbReference type="SUPFAM" id="SSF100950">
    <property type="entry name" value="NagB/RpiA/CoA transferase-like"/>
    <property type="match status" value="1"/>
</dbReference>
<dbReference type="FunFam" id="1.20.120.420:FF:000003">
    <property type="entry name" value="Methylthioribose-1-phosphate isomerase"/>
    <property type="match status" value="1"/>
</dbReference>
<evidence type="ECO:0000256" key="2">
    <source>
        <dbReference type="HAMAP-Rule" id="MF_01678"/>
    </source>
</evidence>
<keyword evidence="4" id="KW-1185">Reference proteome</keyword>
<keyword evidence="1 2" id="KW-0413">Isomerase</keyword>
<reference evidence="3" key="2">
    <citation type="submission" date="2020-09" db="EMBL/GenBank/DDBJ databases">
        <authorList>
            <person name="Sun Q."/>
            <person name="Zhou Y."/>
        </authorList>
    </citation>
    <scope>NUCLEOTIDE SEQUENCE</scope>
    <source>
        <strain evidence="3">CGMCC 1.12997</strain>
    </source>
</reference>
<feature type="binding site" evidence="2">
    <location>
        <position position="197"/>
    </location>
    <ligand>
        <name>substrate</name>
    </ligand>
</feature>
<feature type="binding site" evidence="2">
    <location>
        <position position="88"/>
    </location>
    <ligand>
        <name>substrate</name>
    </ligand>
</feature>
<dbReference type="PANTHER" id="PTHR43475:SF1">
    <property type="entry name" value="METHYLTHIORIBOSE-1-PHOSPHATE ISOMERASE"/>
    <property type="match status" value="1"/>
</dbReference>
<dbReference type="NCBIfam" id="NF004326">
    <property type="entry name" value="PRK05720.1"/>
    <property type="match status" value="1"/>
</dbReference>
<name>A0A917HBT4_9BACT</name>
<dbReference type="PANTHER" id="PTHR43475">
    <property type="entry name" value="METHYLTHIORIBOSE-1-PHOSPHATE ISOMERASE"/>
    <property type="match status" value="1"/>
</dbReference>
<proteinExistence type="inferred from homology"/>
<dbReference type="InterPro" id="IPR042529">
    <property type="entry name" value="IF_2B-like_C"/>
</dbReference>
<dbReference type="NCBIfam" id="TIGR00512">
    <property type="entry name" value="salvage_mtnA"/>
    <property type="match status" value="1"/>
</dbReference>
<dbReference type="InterPro" id="IPR037171">
    <property type="entry name" value="NagB/RpiA_transferase-like"/>
</dbReference>
<dbReference type="RefSeq" id="WP_188553689.1">
    <property type="nucleotide sequence ID" value="NZ_BMGT01000002.1"/>
</dbReference>
<dbReference type="InterPro" id="IPR000649">
    <property type="entry name" value="IF-2B-related"/>
</dbReference>
<feature type="active site" description="Proton donor" evidence="2">
    <location>
        <position position="238"/>
    </location>
</feature>
<accession>A0A917HBT4</accession>
<dbReference type="Gene3D" id="1.20.120.420">
    <property type="entry name" value="translation initiation factor eif-2b, domain 1"/>
    <property type="match status" value="1"/>
</dbReference>
<comment type="function">
    <text evidence="2">Catalyzes the interconversion of methylthioribose-1-phosphate (MTR-1-P) into methylthioribulose-1-phosphate (MTRu-1-P).</text>
</comment>
<feature type="site" description="Transition state stabilizer" evidence="2">
    <location>
        <position position="158"/>
    </location>
</feature>
<dbReference type="Proteomes" id="UP000647241">
    <property type="component" value="Unassembled WGS sequence"/>
</dbReference>
<evidence type="ECO:0000313" key="4">
    <source>
        <dbReference type="Proteomes" id="UP000647241"/>
    </source>
</evidence>
<dbReference type="InterPro" id="IPR005251">
    <property type="entry name" value="IF-M1Pi"/>
</dbReference>
<evidence type="ECO:0000313" key="3">
    <source>
        <dbReference type="EMBL" id="GGG74553.1"/>
    </source>
</evidence>
<protein>
    <recommendedName>
        <fullName evidence="2">Methylthioribose-1-phosphate isomerase</fullName>
        <shortName evidence="2">M1Pi</shortName>
        <shortName evidence="2">MTR-1-P isomerase</shortName>
        <ecNumber evidence="2">5.3.1.23</ecNumber>
    </recommendedName>
    <alternativeName>
        <fullName evidence="2">S-methyl-5-thioribose-1-phosphate isomerase</fullName>
    </alternativeName>
</protein>
<dbReference type="Gene3D" id="3.40.50.10470">
    <property type="entry name" value="Translation initiation factor eif-2b, domain 2"/>
    <property type="match status" value="1"/>
</dbReference>
<dbReference type="HAMAP" id="MF_01678">
    <property type="entry name" value="Salvage_MtnA"/>
    <property type="match status" value="1"/>
</dbReference>
<dbReference type="FunFam" id="3.40.50.10470:FF:000006">
    <property type="entry name" value="Methylthioribose-1-phosphate isomerase"/>
    <property type="match status" value="1"/>
</dbReference>
<dbReference type="GO" id="GO:0046523">
    <property type="term" value="F:S-methyl-5-thioribose-1-phosphate isomerase activity"/>
    <property type="evidence" value="ECO:0007669"/>
    <property type="project" value="UniProtKB-UniRule"/>
</dbReference>
<comment type="similarity">
    <text evidence="2">Belongs to the EIF-2B alpha/beta/delta subunits family. MtnA subfamily.</text>
</comment>